<feature type="chain" id="PRO_5045722541" evidence="1">
    <location>
        <begin position="24"/>
        <end position="202"/>
    </location>
</feature>
<evidence type="ECO:0000313" key="3">
    <source>
        <dbReference type="Proteomes" id="UP001160334"/>
    </source>
</evidence>
<gene>
    <name evidence="2" type="ORF">M2280_001006</name>
</gene>
<reference evidence="2 3" key="1">
    <citation type="submission" date="2023-04" db="EMBL/GenBank/DDBJ databases">
        <title>Forest soil microbial communities from Buena Vista Peninsula, Colon Province, Panama.</title>
        <authorList>
            <person name="Bouskill N."/>
        </authorList>
    </citation>
    <scope>NUCLEOTIDE SEQUENCE [LARGE SCALE GENOMIC DNA]</scope>
    <source>
        <strain evidence="2 3">CFH S0262</strain>
    </source>
</reference>
<name>A0ABT6M662_9NOCA</name>
<evidence type="ECO:0000313" key="2">
    <source>
        <dbReference type="EMBL" id="MDH6279797.1"/>
    </source>
</evidence>
<dbReference type="PROSITE" id="PS51257">
    <property type="entry name" value="PROKAR_LIPOPROTEIN"/>
    <property type="match status" value="1"/>
</dbReference>
<evidence type="ECO:0000256" key="1">
    <source>
        <dbReference type="SAM" id="SignalP"/>
    </source>
</evidence>
<dbReference type="EMBL" id="JARXVC010000002">
    <property type="protein sequence ID" value="MDH6279797.1"/>
    <property type="molecule type" value="Genomic_DNA"/>
</dbReference>
<dbReference type="Proteomes" id="UP001160334">
    <property type="component" value="Unassembled WGS sequence"/>
</dbReference>
<sequence length="202" mass="20177">MIRNIRFASASVLILAAALSACGSDDADTAAQDVTADEVTVGEVEVGNVVGGASASGADVLARFSSCADVAPAVAQYIAGLRESPSNAVDEYGVTCNWETPDGATSLSEIRGVEVLIEPGTGEVPAVGDLEAGKLVVLPDAVLEKAGGVAYTLPVSTAVAGVIVTTVETPDLKVSITGGQWDDMPSLDGPAAVAVAKHLIGV</sequence>
<organism evidence="2 3">
    <name type="scientific">Prescottella agglutinans</name>
    <dbReference type="NCBI Taxonomy" id="1644129"/>
    <lineage>
        <taxon>Bacteria</taxon>
        <taxon>Bacillati</taxon>
        <taxon>Actinomycetota</taxon>
        <taxon>Actinomycetes</taxon>
        <taxon>Mycobacteriales</taxon>
        <taxon>Nocardiaceae</taxon>
        <taxon>Prescottella</taxon>
    </lineage>
</organism>
<accession>A0ABT6M662</accession>
<comment type="caution">
    <text evidence="2">The sequence shown here is derived from an EMBL/GenBank/DDBJ whole genome shotgun (WGS) entry which is preliminary data.</text>
</comment>
<protein>
    <submittedName>
        <fullName evidence="2">Uncharacterized protein</fullName>
    </submittedName>
</protein>
<keyword evidence="3" id="KW-1185">Reference proteome</keyword>
<feature type="signal peptide" evidence="1">
    <location>
        <begin position="1"/>
        <end position="23"/>
    </location>
</feature>
<keyword evidence="1" id="KW-0732">Signal</keyword>
<proteinExistence type="predicted"/>